<sequence>PYIYWLRYLSHFKRDCPELKDNNSAHVIEGSSEYEGYEHGEALVVLVVSEELGRSCVLQGGDHGVYTLAETQFGVESSNSGRQTTLTLGYVIRDWEESGIVEPK</sequence>
<feature type="non-terminal residue" evidence="1">
    <location>
        <position position="1"/>
    </location>
</feature>
<evidence type="ECO:0000313" key="1">
    <source>
        <dbReference type="EMBL" id="MCI30181.1"/>
    </source>
</evidence>
<protein>
    <submittedName>
        <fullName evidence="1">Uncharacterized protein</fullName>
    </submittedName>
</protein>
<accession>A0A392R0R1</accession>
<name>A0A392R0R1_9FABA</name>
<proteinExistence type="predicted"/>
<evidence type="ECO:0000313" key="2">
    <source>
        <dbReference type="Proteomes" id="UP000265520"/>
    </source>
</evidence>
<dbReference type="AlphaFoldDB" id="A0A392R0R1"/>
<dbReference type="EMBL" id="LXQA010177673">
    <property type="protein sequence ID" value="MCI30181.1"/>
    <property type="molecule type" value="Genomic_DNA"/>
</dbReference>
<organism evidence="1 2">
    <name type="scientific">Trifolium medium</name>
    <dbReference type="NCBI Taxonomy" id="97028"/>
    <lineage>
        <taxon>Eukaryota</taxon>
        <taxon>Viridiplantae</taxon>
        <taxon>Streptophyta</taxon>
        <taxon>Embryophyta</taxon>
        <taxon>Tracheophyta</taxon>
        <taxon>Spermatophyta</taxon>
        <taxon>Magnoliopsida</taxon>
        <taxon>eudicotyledons</taxon>
        <taxon>Gunneridae</taxon>
        <taxon>Pentapetalae</taxon>
        <taxon>rosids</taxon>
        <taxon>fabids</taxon>
        <taxon>Fabales</taxon>
        <taxon>Fabaceae</taxon>
        <taxon>Papilionoideae</taxon>
        <taxon>50 kb inversion clade</taxon>
        <taxon>NPAAA clade</taxon>
        <taxon>Hologalegina</taxon>
        <taxon>IRL clade</taxon>
        <taxon>Trifolieae</taxon>
        <taxon>Trifolium</taxon>
    </lineage>
</organism>
<keyword evidence="2" id="KW-1185">Reference proteome</keyword>
<comment type="caution">
    <text evidence="1">The sequence shown here is derived from an EMBL/GenBank/DDBJ whole genome shotgun (WGS) entry which is preliminary data.</text>
</comment>
<dbReference type="Proteomes" id="UP000265520">
    <property type="component" value="Unassembled WGS sequence"/>
</dbReference>
<reference evidence="1 2" key="1">
    <citation type="journal article" date="2018" name="Front. Plant Sci.">
        <title>Red Clover (Trifolium pratense) and Zigzag Clover (T. medium) - A Picture of Genomic Similarities and Differences.</title>
        <authorList>
            <person name="Dluhosova J."/>
            <person name="Istvanek J."/>
            <person name="Nedelnik J."/>
            <person name="Repkova J."/>
        </authorList>
    </citation>
    <scope>NUCLEOTIDE SEQUENCE [LARGE SCALE GENOMIC DNA]</scope>
    <source>
        <strain evidence="2">cv. 10/8</strain>
        <tissue evidence="1">Leaf</tissue>
    </source>
</reference>